<sequence>MHCSNRVGLIDAGVHRYVMVAAVATGLSTKARLTMRWVRAEYWLARKLLPDVYSNDALITFNTHGFMDDPDFQRAYRRGARALGDDQDWYQWHWRVHVGLWAAANASRLDGDFVECGVSYGFLSSAIMEYLDWDRLGKTFYLLDTFTGLDPRFITAGERESGALETSQAHLRDGLYVDSVDSVRANFAQWRNHRIVVGAVPETLDQVDAEKVAYLHIDMNCAPPEVAALRHFWPRLTPGAYVLLDDYANRGREEQRDAMDEVSKELGVPICTLPTGQGLLIKPAS</sequence>
<reference evidence="2" key="3">
    <citation type="submission" date="2023-03" db="EMBL/GenBank/DDBJ databases">
        <title>Draft genome sequence of a Mycolicibacterium mageritense strain H4_3_1 isolated from a hybrid biological-inorganic system reactor.</title>
        <authorList>
            <person name="Feng X."/>
            <person name="Kazama D."/>
            <person name="Sato K."/>
            <person name="Kobayashi H."/>
        </authorList>
    </citation>
    <scope>NUCLEOTIDE SEQUENCE</scope>
    <source>
        <strain evidence="2">H4_3_1</strain>
    </source>
</reference>
<reference evidence="1" key="2">
    <citation type="submission" date="2020-02" db="EMBL/GenBank/DDBJ databases">
        <authorList>
            <person name="Matsumoto Y."/>
            <person name="Motooka D."/>
            <person name="Nakamura S."/>
        </authorList>
    </citation>
    <scope>NUCLEOTIDE SEQUENCE</scope>
    <source>
        <strain evidence="1">JCM 12375</strain>
    </source>
</reference>
<dbReference type="AlphaFoldDB" id="A0AAI8XN12"/>
<evidence type="ECO:0000313" key="1">
    <source>
        <dbReference type="EMBL" id="BBX33059.1"/>
    </source>
</evidence>
<dbReference type="InterPro" id="IPR029063">
    <property type="entry name" value="SAM-dependent_MTases_sf"/>
</dbReference>
<dbReference type="Proteomes" id="UP000465622">
    <property type="component" value="Chromosome"/>
</dbReference>
<name>A0AAI8XN12_MYCME</name>
<gene>
    <name evidence="2" type="ORF">hbim_02252</name>
    <name evidence="1" type="ORF">MMAGJ_23410</name>
</gene>
<keyword evidence="3" id="KW-1185">Reference proteome</keyword>
<dbReference type="GO" id="GO:0032259">
    <property type="term" value="P:methylation"/>
    <property type="evidence" value="ECO:0007669"/>
    <property type="project" value="UniProtKB-KW"/>
</dbReference>
<reference evidence="1 3" key="1">
    <citation type="journal article" date="2019" name="Emerg. Microbes Infect.">
        <title>Comprehensive subspecies identification of 175 nontuberculous mycobacteria species based on 7547 genomic profiles.</title>
        <authorList>
            <person name="Matsumoto Y."/>
            <person name="Kinjo T."/>
            <person name="Motooka D."/>
            <person name="Nabeya D."/>
            <person name="Jung N."/>
            <person name="Uechi K."/>
            <person name="Horii T."/>
            <person name="Iida T."/>
            <person name="Fujita J."/>
            <person name="Nakamura S."/>
        </authorList>
    </citation>
    <scope>NUCLEOTIDE SEQUENCE [LARGE SCALE GENOMIC DNA]</scope>
    <source>
        <strain evidence="1 3">JCM 12375</strain>
    </source>
</reference>
<dbReference type="Gene3D" id="3.40.50.150">
    <property type="entry name" value="Vaccinia Virus protein VP39"/>
    <property type="match status" value="1"/>
</dbReference>
<evidence type="ECO:0000313" key="2">
    <source>
        <dbReference type="EMBL" id="BDY28318.1"/>
    </source>
</evidence>
<evidence type="ECO:0000313" key="3">
    <source>
        <dbReference type="Proteomes" id="UP000465622"/>
    </source>
</evidence>
<keyword evidence="1" id="KW-0489">Methyltransferase</keyword>
<dbReference type="EMBL" id="AP027452">
    <property type="protein sequence ID" value="BDY28318.1"/>
    <property type="molecule type" value="Genomic_DNA"/>
</dbReference>
<keyword evidence="1" id="KW-0808">Transferase</keyword>
<dbReference type="InterPro" id="IPR008884">
    <property type="entry name" value="TylF_MeTrfase"/>
</dbReference>
<dbReference type="PANTHER" id="PTHR40036">
    <property type="entry name" value="MACROCIN O-METHYLTRANSFERASE"/>
    <property type="match status" value="1"/>
</dbReference>
<protein>
    <submittedName>
        <fullName evidence="1">Methyltransferase</fullName>
    </submittedName>
</protein>
<dbReference type="Pfam" id="PF05711">
    <property type="entry name" value="TylF"/>
    <property type="match status" value="1"/>
</dbReference>
<evidence type="ECO:0000313" key="4">
    <source>
        <dbReference type="Proteomes" id="UP001241092"/>
    </source>
</evidence>
<accession>A0AAI8XN12</accession>
<dbReference type="Proteomes" id="UP001241092">
    <property type="component" value="Chromosome"/>
</dbReference>
<organism evidence="2 4">
    <name type="scientific">Mycolicibacterium mageritense</name>
    <name type="common">Mycobacterium mageritense</name>
    <dbReference type="NCBI Taxonomy" id="53462"/>
    <lineage>
        <taxon>Bacteria</taxon>
        <taxon>Bacillati</taxon>
        <taxon>Actinomycetota</taxon>
        <taxon>Actinomycetes</taxon>
        <taxon>Mycobacteriales</taxon>
        <taxon>Mycobacteriaceae</taxon>
        <taxon>Mycolicibacterium</taxon>
    </lineage>
</organism>
<proteinExistence type="predicted"/>
<dbReference type="PANTHER" id="PTHR40036:SF1">
    <property type="entry name" value="MACROCIN O-METHYLTRANSFERASE"/>
    <property type="match status" value="1"/>
</dbReference>
<dbReference type="EMBL" id="AP022567">
    <property type="protein sequence ID" value="BBX33059.1"/>
    <property type="molecule type" value="Genomic_DNA"/>
</dbReference>
<dbReference type="GO" id="GO:0008168">
    <property type="term" value="F:methyltransferase activity"/>
    <property type="evidence" value="ECO:0007669"/>
    <property type="project" value="UniProtKB-KW"/>
</dbReference>